<reference evidence="5" key="1">
    <citation type="submission" date="2016-10" db="EMBL/GenBank/DDBJ databases">
        <authorList>
            <person name="Varghese N."/>
            <person name="Submissions S."/>
        </authorList>
    </citation>
    <scope>NUCLEOTIDE SEQUENCE [LARGE SCALE GENOMIC DNA]</scope>
    <source>
        <strain evidence="5">DSM 11593</strain>
    </source>
</reference>
<dbReference type="Proteomes" id="UP000199125">
    <property type="component" value="Unassembled WGS sequence"/>
</dbReference>
<feature type="region of interest" description="Disordered" evidence="3">
    <location>
        <begin position="1"/>
        <end position="23"/>
    </location>
</feature>
<organism evidence="4 5">
    <name type="scientific">Paracoccus alkenifer</name>
    <dbReference type="NCBI Taxonomy" id="65735"/>
    <lineage>
        <taxon>Bacteria</taxon>
        <taxon>Pseudomonadati</taxon>
        <taxon>Pseudomonadota</taxon>
        <taxon>Alphaproteobacteria</taxon>
        <taxon>Rhodobacterales</taxon>
        <taxon>Paracoccaceae</taxon>
        <taxon>Paracoccus</taxon>
    </lineage>
</organism>
<evidence type="ECO:0000256" key="1">
    <source>
        <dbReference type="ARBA" id="ARBA00010529"/>
    </source>
</evidence>
<keyword evidence="5" id="KW-1185">Reference proteome</keyword>
<evidence type="ECO:0000256" key="2">
    <source>
        <dbReference type="ARBA" id="ARBA00023125"/>
    </source>
</evidence>
<dbReference type="InterPro" id="IPR000119">
    <property type="entry name" value="Hist_DNA-bd"/>
</dbReference>
<sequence length="108" mass="11867">MSDDKQGAQWTRPAPTDSADPIPARILHKREFLTRVAQQVNVPRAQIREIVEATLEQLGSAIADGETLALPPFGKARVSRQRTTKGGEVLILRLRRKVAQASDAEAVE</sequence>
<dbReference type="Gene3D" id="4.10.520.10">
    <property type="entry name" value="IHF-like DNA-binding proteins"/>
    <property type="match status" value="1"/>
</dbReference>
<keyword evidence="2 4" id="KW-0238">DNA-binding</keyword>
<dbReference type="Pfam" id="PF00216">
    <property type="entry name" value="Bac_DNA_binding"/>
    <property type="match status" value="1"/>
</dbReference>
<gene>
    <name evidence="4" type="ORF">SAMN04488075_0238</name>
</gene>
<dbReference type="AlphaFoldDB" id="A0A1H6JIX2"/>
<dbReference type="EMBL" id="FNXG01000001">
    <property type="protein sequence ID" value="SEH59091.1"/>
    <property type="molecule type" value="Genomic_DNA"/>
</dbReference>
<dbReference type="SUPFAM" id="SSF47729">
    <property type="entry name" value="IHF-like DNA-binding proteins"/>
    <property type="match status" value="1"/>
</dbReference>
<dbReference type="RefSeq" id="WP_090845775.1">
    <property type="nucleotide sequence ID" value="NZ_FNXG01000001.1"/>
</dbReference>
<dbReference type="OrthoDB" id="7873474at2"/>
<dbReference type="GO" id="GO:0030527">
    <property type="term" value="F:structural constituent of chromatin"/>
    <property type="evidence" value="ECO:0007669"/>
    <property type="project" value="InterPro"/>
</dbReference>
<evidence type="ECO:0000313" key="4">
    <source>
        <dbReference type="EMBL" id="SEH59091.1"/>
    </source>
</evidence>
<evidence type="ECO:0000313" key="5">
    <source>
        <dbReference type="Proteomes" id="UP000199125"/>
    </source>
</evidence>
<proteinExistence type="inferred from homology"/>
<accession>A0A1H6JIX2</accession>
<name>A0A1H6JIX2_9RHOB</name>
<evidence type="ECO:0000256" key="3">
    <source>
        <dbReference type="SAM" id="MobiDB-lite"/>
    </source>
</evidence>
<dbReference type="InterPro" id="IPR010992">
    <property type="entry name" value="IHF-like_DNA-bd_dom_sf"/>
</dbReference>
<dbReference type="STRING" id="65735.SAMN04488075_0238"/>
<dbReference type="GO" id="GO:0003677">
    <property type="term" value="F:DNA binding"/>
    <property type="evidence" value="ECO:0007669"/>
    <property type="project" value="UniProtKB-KW"/>
</dbReference>
<protein>
    <submittedName>
        <fullName evidence="4">Nucleoid DNA-binding protein</fullName>
    </submittedName>
</protein>
<comment type="similarity">
    <text evidence="1">Belongs to the bacterial histone-like protein family.</text>
</comment>